<accession>A0A8B6M2K8</accession>
<dbReference type="EMBL" id="CABFMQ020000001">
    <property type="protein sequence ID" value="VTZ48392.1"/>
    <property type="molecule type" value="Genomic_DNA"/>
</dbReference>
<organism evidence="1 2">
    <name type="scientific">Methylocella tundrae</name>
    <dbReference type="NCBI Taxonomy" id="227605"/>
    <lineage>
        <taxon>Bacteria</taxon>
        <taxon>Pseudomonadati</taxon>
        <taxon>Pseudomonadota</taxon>
        <taxon>Alphaproteobacteria</taxon>
        <taxon>Hyphomicrobiales</taxon>
        <taxon>Beijerinckiaceae</taxon>
        <taxon>Methylocella</taxon>
    </lineage>
</organism>
<reference evidence="1 2" key="1">
    <citation type="submission" date="2019-05" db="EMBL/GenBank/DDBJ databases">
        <authorList>
            <person name="Farhan Ul Haque M."/>
        </authorList>
    </citation>
    <scope>NUCLEOTIDE SEQUENCE [LARGE SCALE GENOMIC DNA]</scope>
    <source>
        <strain evidence="1">2</strain>
    </source>
</reference>
<name>A0A8B6M2K8_METTU</name>
<comment type="caution">
    <text evidence="1">The sequence shown here is derived from an EMBL/GenBank/DDBJ whole genome shotgun (WGS) entry which is preliminary data.</text>
</comment>
<evidence type="ECO:0000313" key="2">
    <source>
        <dbReference type="Proteomes" id="UP000485880"/>
    </source>
</evidence>
<proteinExistence type="predicted"/>
<keyword evidence="2" id="KW-1185">Reference proteome</keyword>
<dbReference type="RefSeq" id="WP_174510968.1">
    <property type="nucleotide sequence ID" value="NZ_CABFMQ020000001.1"/>
</dbReference>
<dbReference type="PROSITE" id="PS51257">
    <property type="entry name" value="PROKAR_LIPOPROTEIN"/>
    <property type="match status" value="1"/>
</dbReference>
<sequence length="95" mass="10094">MMKIAFVNEPFAHLLPLYQSSVGGCSYGAARCLAKFSHVTGYGLHDLDRPANTCNDVDATASPHKGLHVLPAASAAGCPSLETRLLAARRHGPRH</sequence>
<evidence type="ECO:0000313" key="1">
    <source>
        <dbReference type="EMBL" id="VTZ48392.1"/>
    </source>
</evidence>
<protein>
    <submittedName>
        <fullName evidence="1">Uncharacterized protein</fullName>
    </submittedName>
</protein>
<gene>
    <name evidence="1" type="ORF">MPC4_10342</name>
</gene>
<dbReference type="Proteomes" id="UP000485880">
    <property type="component" value="Unassembled WGS sequence"/>
</dbReference>
<dbReference type="AlphaFoldDB" id="A0A8B6M2K8"/>